<evidence type="ECO:0000313" key="1">
    <source>
        <dbReference type="EMBL" id="MCY6372577.1"/>
    </source>
</evidence>
<evidence type="ECO:0000313" key="2">
    <source>
        <dbReference type="Proteomes" id="UP001079657"/>
    </source>
</evidence>
<dbReference type="Proteomes" id="UP001079657">
    <property type="component" value="Unassembled WGS sequence"/>
</dbReference>
<sequence>MNYYELLDRGINFIDNVFNFAEMVRRYDTWEWKTIFKDNNSKQLNDLLRIYGRDKFIEKMVVKLNNNKYIFDENDKLVLELEQEKINRYIEDKNTKIIPKVIKGFNIGIVFAEQYISELGNRLAELNPHLDFIAMIDMSTVNYRGIKENIDLGQFAKLYGGGGHPKASGSQISDEIRNKIIDLIFN</sequence>
<dbReference type="InterPro" id="IPR038763">
    <property type="entry name" value="DHH_sf"/>
</dbReference>
<name>A0ABT4CU63_9CLOT</name>
<dbReference type="PANTHER" id="PTHR42146:SF1">
    <property type="entry name" value="OLIGORIBONUCLEASE NRNB"/>
    <property type="match status" value="1"/>
</dbReference>
<protein>
    <recommendedName>
        <fullName evidence="3">DHHA1 domain-containing protein</fullName>
    </recommendedName>
</protein>
<keyword evidence="2" id="KW-1185">Reference proteome</keyword>
<gene>
    <name evidence="1" type="ORF">OXH55_18255</name>
</gene>
<dbReference type="PANTHER" id="PTHR42146">
    <property type="entry name" value="3',5'-CYCLIC-NUCLEOTIDE PHOSPHODIESTERASE"/>
    <property type="match status" value="1"/>
</dbReference>
<evidence type="ECO:0008006" key="3">
    <source>
        <dbReference type="Google" id="ProtNLM"/>
    </source>
</evidence>
<dbReference type="RefSeq" id="WP_268051587.1">
    <property type="nucleotide sequence ID" value="NZ_JAPQES010000007.1"/>
</dbReference>
<reference evidence="1" key="1">
    <citation type="submission" date="2022-12" db="EMBL/GenBank/DDBJ databases">
        <authorList>
            <person name="Wang J."/>
        </authorList>
    </citation>
    <scope>NUCLEOTIDE SEQUENCE</scope>
    <source>
        <strain evidence="1">HY-42-06</strain>
    </source>
</reference>
<dbReference type="InterPro" id="IPR052968">
    <property type="entry name" value="Nucleotide_metab_enz"/>
</dbReference>
<dbReference type="EMBL" id="JAPQES010000007">
    <property type="protein sequence ID" value="MCY6372577.1"/>
    <property type="molecule type" value="Genomic_DNA"/>
</dbReference>
<dbReference type="SUPFAM" id="SSF64182">
    <property type="entry name" value="DHH phosphoesterases"/>
    <property type="match status" value="1"/>
</dbReference>
<accession>A0ABT4CU63</accession>
<organism evidence="1 2">
    <name type="scientific">Clostridium ganghwense</name>
    <dbReference type="NCBI Taxonomy" id="312089"/>
    <lineage>
        <taxon>Bacteria</taxon>
        <taxon>Bacillati</taxon>
        <taxon>Bacillota</taxon>
        <taxon>Clostridia</taxon>
        <taxon>Eubacteriales</taxon>
        <taxon>Clostridiaceae</taxon>
        <taxon>Clostridium</taxon>
    </lineage>
</organism>
<proteinExistence type="predicted"/>
<comment type="caution">
    <text evidence="1">The sequence shown here is derived from an EMBL/GenBank/DDBJ whole genome shotgun (WGS) entry which is preliminary data.</text>
</comment>
<dbReference type="Gene3D" id="3.10.310.30">
    <property type="match status" value="1"/>
</dbReference>